<feature type="region of interest" description="Disordered" evidence="5">
    <location>
        <begin position="270"/>
        <end position="296"/>
    </location>
</feature>
<feature type="signal peptide" evidence="6">
    <location>
        <begin position="1"/>
        <end position="20"/>
    </location>
</feature>
<evidence type="ECO:0000256" key="1">
    <source>
        <dbReference type="ARBA" id="ARBA00008601"/>
    </source>
</evidence>
<evidence type="ECO:0000256" key="3">
    <source>
        <dbReference type="ARBA" id="ARBA00022801"/>
    </source>
</evidence>
<evidence type="ECO:0000313" key="9">
    <source>
        <dbReference type="EMBL" id="GBP00334.1"/>
    </source>
</evidence>
<dbReference type="AlphaFoldDB" id="A0A4C1SE65"/>
<protein>
    <recommendedName>
        <fullName evidence="2">protein-tyrosine-phosphatase</fullName>
        <ecNumber evidence="2">3.1.3.48</ecNumber>
    </recommendedName>
</protein>
<keyword evidence="6" id="KW-0732">Signal</keyword>
<evidence type="ECO:0000256" key="2">
    <source>
        <dbReference type="ARBA" id="ARBA00013064"/>
    </source>
</evidence>
<dbReference type="PANTHER" id="PTHR10159:SF519">
    <property type="entry name" value="DUAL SPECIFICITY PROTEIN PHOSPHATASE MPK3"/>
    <property type="match status" value="1"/>
</dbReference>
<accession>A0A4C1SE65</accession>
<dbReference type="OrthoDB" id="426001at2759"/>
<evidence type="ECO:0000259" key="8">
    <source>
        <dbReference type="PROSITE" id="PS50056"/>
    </source>
</evidence>
<evidence type="ECO:0000313" key="10">
    <source>
        <dbReference type="Proteomes" id="UP000299102"/>
    </source>
</evidence>
<organism evidence="9 10">
    <name type="scientific">Eumeta variegata</name>
    <name type="common">Bagworm moth</name>
    <name type="synonym">Eumeta japonica</name>
    <dbReference type="NCBI Taxonomy" id="151549"/>
    <lineage>
        <taxon>Eukaryota</taxon>
        <taxon>Metazoa</taxon>
        <taxon>Ecdysozoa</taxon>
        <taxon>Arthropoda</taxon>
        <taxon>Hexapoda</taxon>
        <taxon>Insecta</taxon>
        <taxon>Pterygota</taxon>
        <taxon>Neoptera</taxon>
        <taxon>Endopterygota</taxon>
        <taxon>Lepidoptera</taxon>
        <taxon>Glossata</taxon>
        <taxon>Ditrysia</taxon>
        <taxon>Tineoidea</taxon>
        <taxon>Psychidae</taxon>
        <taxon>Oiketicinae</taxon>
        <taxon>Eumeta</taxon>
    </lineage>
</organism>
<feature type="compositionally biased region" description="Basic and acidic residues" evidence="5">
    <location>
        <begin position="213"/>
        <end position="233"/>
    </location>
</feature>
<keyword evidence="3" id="KW-0378">Hydrolase</keyword>
<dbReference type="Gene3D" id="3.90.190.10">
    <property type="entry name" value="Protein tyrosine phosphatase superfamily"/>
    <property type="match status" value="1"/>
</dbReference>
<dbReference type="InterPro" id="IPR000340">
    <property type="entry name" value="Dual-sp_phosphatase_cat-dom"/>
</dbReference>
<keyword evidence="10" id="KW-1185">Reference proteome</keyword>
<dbReference type="GO" id="GO:0004725">
    <property type="term" value="F:protein tyrosine phosphatase activity"/>
    <property type="evidence" value="ECO:0007669"/>
    <property type="project" value="UniProtKB-EC"/>
</dbReference>
<feature type="domain" description="Tyrosine specific protein phosphatases" evidence="8">
    <location>
        <begin position="100"/>
        <end position="157"/>
    </location>
</feature>
<dbReference type="InterPro" id="IPR020422">
    <property type="entry name" value="TYR_PHOSPHATASE_DUAL_dom"/>
</dbReference>
<feature type="domain" description="Tyrosine-protein phosphatase" evidence="7">
    <location>
        <begin position="34"/>
        <end position="179"/>
    </location>
</feature>
<keyword evidence="4" id="KW-0904">Protein phosphatase</keyword>
<evidence type="ECO:0000256" key="5">
    <source>
        <dbReference type="SAM" id="MobiDB-lite"/>
    </source>
</evidence>
<dbReference type="InterPro" id="IPR016130">
    <property type="entry name" value="Tyr_Pase_AS"/>
</dbReference>
<dbReference type="STRING" id="151549.A0A4C1SE65"/>
<dbReference type="PROSITE" id="PS00383">
    <property type="entry name" value="TYR_PHOSPHATASE_1"/>
    <property type="match status" value="1"/>
</dbReference>
<dbReference type="PROSITE" id="PS50054">
    <property type="entry name" value="TYR_PHOSPHATASE_DUAL"/>
    <property type="match status" value="1"/>
</dbReference>
<evidence type="ECO:0000256" key="6">
    <source>
        <dbReference type="SAM" id="SignalP"/>
    </source>
</evidence>
<feature type="region of interest" description="Disordered" evidence="5">
    <location>
        <begin position="213"/>
        <end position="254"/>
    </location>
</feature>
<dbReference type="SUPFAM" id="SSF52799">
    <property type="entry name" value="(Phosphotyrosine protein) phosphatases II"/>
    <property type="match status" value="1"/>
</dbReference>
<feature type="compositionally biased region" description="Basic and acidic residues" evidence="5">
    <location>
        <begin position="271"/>
        <end position="281"/>
    </location>
</feature>
<evidence type="ECO:0000259" key="7">
    <source>
        <dbReference type="PROSITE" id="PS50054"/>
    </source>
</evidence>
<feature type="compositionally biased region" description="Polar residues" evidence="5">
    <location>
        <begin position="287"/>
        <end position="296"/>
    </location>
</feature>
<feature type="compositionally biased region" description="Polar residues" evidence="5">
    <location>
        <begin position="234"/>
        <end position="254"/>
    </location>
</feature>
<dbReference type="GO" id="GO:0005737">
    <property type="term" value="C:cytoplasm"/>
    <property type="evidence" value="ECO:0007669"/>
    <property type="project" value="TreeGrafter"/>
</dbReference>
<comment type="similarity">
    <text evidence="1">Belongs to the protein-tyrosine phosphatase family. Non-receptor class dual specificity subfamily.</text>
</comment>
<reference evidence="9 10" key="1">
    <citation type="journal article" date="2019" name="Commun. Biol.">
        <title>The bagworm genome reveals a unique fibroin gene that provides high tensile strength.</title>
        <authorList>
            <person name="Kono N."/>
            <person name="Nakamura H."/>
            <person name="Ohtoshi R."/>
            <person name="Tomita M."/>
            <person name="Numata K."/>
            <person name="Arakawa K."/>
        </authorList>
    </citation>
    <scope>NUCLEOTIDE SEQUENCE [LARGE SCALE GENOMIC DNA]</scope>
</reference>
<dbReference type="SMART" id="SM00195">
    <property type="entry name" value="DSPc"/>
    <property type="match status" value="1"/>
</dbReference>
<dbReference type="InterPro" id="IPR029021">
    <property type="entry name" value="Prot-tyrosine_phosphatase-like"/>
</dbReference>
<feature type="chain" id="PRO_5020036517" description="protein-tyrosine-phosphatase" evidence="6">
    <location>
        <begin position="21"/>
        <end position="296"/>
    </location>
</feature>
<dbReference type="InterPro" id="IPR000387">
    <property type="entry name" value="Tyr_Pase_dom"/>
</dbReference>
<sequence>MNRMIRIVVTIVFLAAEIMAMQKFQLGHLDLARKASLHEIVPDLYLGNAAAACDRRLLSYLNMTHILTIQARRLPKSAHRDLNITCMFVKAHDSPDTYLLPYFPLTNKFIDEGIGRGKVLVHCHYGVSRSATLVIAFLMRKYEMSFERAFSYVKYKRKFINPNHGFIIQLKEYERMGYDVYGFNKWSAYIKMQARNYKCKLASVVALILESSKEEHPKPETHKHTEEFRHKESGSLSRCPQRSQRSPGFASRSNDSLKFIFSARNAWPDAPHGEADDDRGRHPPTRCCTNACEQDR</sequence>
<dbReference type="PROSITE" id="PS50056">
    <property type="entry name" value="TYR_PHOSPHATASE_2"/>
    <property type="match status" value="1"/>
</dbReference>
<evidence type="ECO:0000256" key="4">
    <source>
        <dbReference type="ARBA" id="ARBA00022912"/>
    </source>
</evidence>
<dbReference type="PANTHER" id="PTHR10159">
    <property type="entry name" value="DUAL SPECIFICITY PROTEIN PHOSPHATASE"/>
    <property type="match status" value="1"/>
</dbReference>
<name>A0A4C1SE65_EUMVA</name>
<comment type="caution">
    <text evidence="9">The sequence shown here is derived from an EMBL/GenBank/DDBJ whole genome shotgun (WGS) entry which is preliminary data.</text>
</comment>
<dbReference type="GO" id="GO:0043409">
    <property type="term" value="P:negative regulation of MAPK cascade"/>
    <property type="evidence" value="ECO:0007669"/>
    <property type="project" value="TreeGrafter"/>
</dbReference>
<dbReference type="EC" id="3.1.3.48" evidence="2"/>
<dbReference type="Proteomes" id="UP000299102">
    <property type="component" value="Unassembled WGS sequence"/>
</dbReference>
<dbReference type="EMBL" id="BGZK01000005">
    <property type="protein sequence ID" value="GBP00334.1"/>
    <property type="molecule type" value="Genomic_DNA"/>
</dbReference>
<dbReference type="CDD" id="cd14498">
    <property type="entry name" value="DSP"/>
    <property type="match status" value="1"/>
</dbReference>
<gene>
    <name evidence="9" type="primary">MKP-4</name>
    <name evidence="9" type="ORF">EVAR_919_1</name>
</gene>
<proteinExistence type="inferred from homology"/>
<dbReference type="Pfam" id="PF00782">
    <property type="entry name" value="DSPc"/>
    <property type="match status" value="1"/>
</dbReference>